<protein>
    <recommendedName>
        <fullName evidence="9">Fido domain-containing protein</fullName>
    </recommendedName>
</protein>
<proteinExistence type="predicted"/>
<dbReference type="SUPFAM" id="SSF140931">
    <property type="entry name" value="Fic-like"/>
    <property type="match status" value="1"/>
</dbReference>
<keyword evidence="3" id="KW-0677">Repeat</keyword>
<evidence type="ECO:0000313" key="11">
    <source>
        <dbReference type="Proteomes" id="UP000035425"/>
    </source>
</evidence>
<dbReference type="EMBL" id="JWIO01000002">
    <property type="protein sequence ID" value="KLL12828.1"/>
    <property type="molecule type" value="Genomic_DNA"/>
</dbReference>
<keyword evidence="2" id="KW-0812">Transmembrane</keyword>
<comment type="caution">
    <text evidence="10">The sequence shown here is derived from an EMBL/GenBank/DDBJ whole genome shotgun (WGS) entry which is preliminary data.</text>
</comment>
<evidence type="ECO:0000256" key="4">
    <source>
        <dbReference type="ARBA" id="ARBA00022741"/>
    </source>
</evidence>
<keyword evidence="8" id="KW-0472">Membrane</keyword>
<comment type="subcellular location">
    <subcellularLocation>
        <location evidence="1">Membrane</location>
        <topology evidence="1">Single-pass membrane protein</topology>
    </subcellularLocation>
</comment>
<accession>A0ABR5F878</accession>
<dbReference type="InterPro" id="IPR003812">
    <property type="entry name" value="Fido"/>
</dbReference>
<evidence type="ECO:0000256" key="3">
    <source>
        <dbReference type="ARBA" id="ARBA00022737"/>
    </source>
</evidence>
<dbReference type="Gene3D" id="1.10.3290.10">
    <property type="entry name" value="Fido-like domain"/>
    <property type="match status" value="1"/>
</dbReference>
<keyword evidence="6" id="KW-0067">ATP-binding</keyword>
<dbReference type="Proteomes" id="UP000035425">
    <property type="component" value="Unassembled WGS sequence"/>
</dbReference>
<evidence type="ECO:0000256" key="5">
    <source>
        <dbReference type="ARBA" id="ARBA00022803"/>
    </source>
</evidence>
<keyword evidence="5" id="KW-0802">TPR repeat</keyword>
<evidence type="ECO:0000256" key="1">
    <source>
        <dbReference type="ARBA" id="ARBA00004167"/>
    </source>
</evidence>
<keyword evidence="7" id="KW-1133">Transmembrane helix</keyword>
<evidence type="ECO:0000259" key="9">
    <source>
        <dbReference type="PROSITE" id="PS51459"/>
    </source>
</evidence>
<evidence type="ECO:0000256" key="6">
    <source>
        <dbReference type="ARBA" id="ARBA00022840"/>
    </source>
</evidence>
<reference evidence="10 11" key="1">
    <citation type="submission" date="2014-12" db="EMBL/GenBank/DDBJ databases">
        <title>Frankia sp. BMG5.1 draft genome.</title>
        <authorList>
            <person name="Gtari M."/>
            <person name="Ghodhbane-Gtari F."/>
            <person name="Nouioui I."/>
            <person name="Ktari A."/>
            <person name="Hezbri K."/>
            <person name="Mimouni W."/>
            <person name="Sbissi I."/>
            <person name="Ayari A."/>
            <person name="Yamanaka T."/>
            <person name="Normand P."/>
            <person name="Tisa L.S."/>
            <person name="Boudabous A."/>
        </authorList>
    </citation>
    <scope>NUCLEOTIDE SEQUENCE [LARGE SCALE GENOMIC DNA]</scope>
    <source>
        <strain evidence="10 11">BMG5.1</strain>
    </source>
</reference>
<evidence type="ECO:0000256" key="2">
    <source>
        <dbReference type="ARBA" id="ARBA00022692"/>
    </source>
</evidence>
<dbReference type="Pfam" id="PF02661">
    <property type="entry name" value="Fic"/>
    <property type="match status" value="1"/>
</dbReference>
<keyword evidence="11" id="KW-1185">Reference proteome</keyword>
<evidence type="ECO:0000256" key="8">
    <source>
        <dbReference type="ARBA" id="ARBA00023136"/>
    </source>
</evidence>
<name>A0ABR5F878_9ACTN</name>
<evidence type="ECO:0000313" key="10">
    <source>
        <dbReference type="EMBL" id="KLL12828.1"/>
    </source>
</evidence>
<gene>
    <name evidence="10" type="ORF">FrCorBMG51_01395</name>
</gene>
<feature type="domain" description="Fido" evidence="9">
    <location>
        <begin position="119"/>
        <end position="271"/>
    </location>
</feature>
<evidence type="ECO:0000256" key="7">
    <source>
        <dbReference type="ARBA" id="ARBA00022989"/>
    </source>
</evidence>
<dbReference type="InterPro" id="IPR036597">
    <property type="entry name" value="Fido-like_dom_sf"/>
</dbReference>
<dbReference type="PANTHER" id="PTHR13504:SF34">
    <property type="entry name" value="PROTEIN ADENYLYLTRANSFERASE FICD"/>
    <property type="match status" value="1"/>
</dbReference>
<dbReference type="InterPro" id="IPR040198">
    <property type="entry name" value="Fido_containing"/>
</dbReference>
<keyword evidence="4" id="KW-0547">Nucleotide-binding</keyword>
<dbReference type="PROSITE" id="PS51459">
    <property type="entry name" value="FIDO"/>
    <property type="match status" value="1"/>
</dbReference>
<organism evidence="10 11">
    <name type="scientific">Protofrankia coriariae</name>
    <dbReference type="NCBI Taxonomy" id="1562887"/>
    <lineage>
        <taxon>Bacteria</taxon>
        <taxon>Bacillati</taxon>
        <taxon>Actinomycetota</taxon>
        <taxon>Actinomycetes</taxon>
        <taxon>Frankiales</taxon>
        <taxon>Frankiaceae</taxon>
        <taxon>Protofrankia</taxon>
    </lineage>
</organism>
<sequence>MIPWREVRPVPTVNGDLAQALATVDALQRAWQEAVATASHEDFTAARYRSLRRHAIETGIIERLYDVEWGVTEALVAEGLTAEVAARNGGVDEDVLEIIRSQFGALTFLADAVRDGEDLSITLVRRVHTAICGRQATYDATTAFGRPVKVPLRHGAWKEHPNHVRRPDDTTLEYVPPEHVQSEMDRLLVYYRESVGTHPVVRAAWLHHAFIGIHPFEDGNGRVARALTLLVLLRSKYAPLVVDRFTRADYIAALDRANDGDLRDLVRLFARLEIVALRSELERPARPETDGAGAVDVARSYVGRLRAVRQGSDQNKKERAEDLARRLQNLVVNYLTDLGESIRTEFSAIDEDTRAKVHTGAPPQPEAHWWRAQIIRAAREADFFVNLRDGTWWTNLRLRVLKQTLRFVAVIQKVGHGETGVLALTVLAEIVADAEPAPVDEAGPGGRVLPVQALRPTETESATFVYTDEPEARWPEVAALLDHTLAAALAVFADGLD</sequence>
<dbReference type="PANTHER" id="PTHR13504">
    <property type="entry name" value="FIDO DOMAIN-CONTAINING PROTEIN DDB_G0283145"/>
    <property type="match status" value="1"/>
</dbReference>